<dbReference type="PRINTS" id="PR00469">
    <property type="entry name" value="PNDRDTASEII"/>
</dbReference>
<feature type="compositionally biased region" description="Basic and acidic residues" evidence="6">
    <location>
        <begin position="328"/>
        <end position="337"/>
    </location>
</feature>
<dbReference type="EMBL" id="POTW01000039">
    <property type="protein sequence ID" value="PZF82402.1"/>
    <property type="molecule type" value="Genomic_DNA"/>
</dbReference>
<dbReference type="GO" id="GO:0016491">
    <property type="term" value="F:oxidoreductase activity"/>
    <property type="evidence" value="ECO:0007669"/>
    <property type="project" value="UniProtKB-KW"/>
</dbReference>
<feature type="region of interest" description="Disordered" evidence="6">
    <location>
        <begin position="50"/>
        <end position="76"/>
    </location>
</feature>
<keyword evidence="4" id="KW-0408">Iron</keyword>
<proteinExistence type="predicted"/>
<evidence type="ECO:0008006" key="9">
    <source>
        <dbReference type="Google" id="ProtNLM"/>
    </source>
</evidence>
<evidence type="ECO:0000256" key="4">
    <source>
        <dbReference type="ARBA" id="ARBA00023004"/>
    </source>
</evidence>
<reference evidence="7 8" key="1">
    <citation type="submission" date="2018-01" db="EMBL/GenBank/DDBJ databases">
        <title>Draft genome sequence of Jiangella sp. GTF31.</title>
        <authorList>
            <person name="Sahin N."/>
            <person name="Ay H."/>
            <person name="Saygin H."/>
        </authorList>
    </citation>
    <scope>NUCLEOTIDE SEQUENCE [LARGE SCALE GENOMIC DNA]</scope>
    <source>
        <strain evidence="7 8">GTF31</strain>
    </source>
</reference>
<dbReference type="Proteomes" id="UP000248764">
    <property type="component" value="Unassembled WGS sequence"/>
</dbReference>
<name>A0A2W2B8L6_9ACTN</name>
<evidence type="ECO:0000256" key="6">
    <source>
        <dbReference type="SAM" id="MobiDB-lite"/>
    </source>
</evidence>
<dbReference type="Pfam" id="PF12831">
    <property type="entry name" value="FAD_oxidored"/>
    <property type="match status" value="1"/>
</dbReference>
<keyword evidence="3" id="KW-0560">Oxidoreductase</keyword>
<organism evidence="7 8">
    <name type="scientific">Jiangella anatolica</name>
    <dbReference type="NCBI Taxonomy" id="2670374"/>
    <lineage>
        <taxon>Bacteria</taxon>
        <taxon>Bacillati</taxon>
        <taxon>Actinomycetota</taxon>
        <taxon>Actinomycetes</taxon>
        <taxon>Jiangellales</taxon>
        <taxon>Jiangellaceae</taxon>
        <taxon>Jiangella</taxon>
    </lineage>
</organism>
<gene>
    <name evidence="7" type="ORF">C1I92_16850</name>
</gene>
<evidence type="ECO:0000313" key="7">
    <source>
        <dbReference type="EMBL" id="PZF82402.1"/>
    </source>
</evidence>
<evidence type="ECO:0000256" key="1">
    <source>
        <dbReference type="ARBA" id="ARBA00022485"/>
    </source>
</evidence>
<evidence type="ECO:0000256" key="3">
    <source>
        <dbReference type="ARBA" id="ARBA00023002"/>
    </source>
</evidence>
<keyword evidence="2" id="KW-0479">Metal-binding</keyword>
<keyword evidence="5" id="KW-0411">Iron-sulfur</keyword>
<sequence>MGRNRVARSVCAKTSSGGDAVVSFDAERSTPRVWAEAAQWPDRRHTAAGLARTRSNGGREGPAGSGVVRATSAPPAEDRAWVREEARELPVLADVDVLVCGGGPAGTAAAIAAARNGSKTLLLERHGFLGGMATAGLVVPHWDSHQNGGVNADLIDRLESREGWGAEGWKISFDPELWKHVSEDLVLDSGSDLLYHTFVVGTLRTGRAVKGVVIETKSGRFAVLARVVVDCTGDGDVAARAGAHFEKGRGDGLMQPMTTMFRLGGVTWVQRRNAGLRDLIEQAIERTGDEYRLPYDYPWAIHLPNPGEVAVMLVHVRDVDGTDVRDLTRAESTDAVRRSPSLTSSAGELRSSPTPISSRLPRSGRPRDAPNHGGVCLDRRGCRKRPIVRGRGRECVLPR</sequence>
<feature type="region of interest" description="Disordered" evidence="6">
    <location>
        <begin position="328"/>
        <end position="376"/>
    </location>
</feature>
<dbReference type="InterPro" id="IPR036188">
    <property type="entry name" value="FAD/NAD-bd_sf"/>
</dbReference>
<keyword evidence="1" id="KW-0004">4Fe-4S</keyword>
<comment type="caution">
    <text evidence="7">The sequence shown here is derived from an EMBL/GenBank/DDBJ whole genome shotgun (WGS) entry which is preliminary data.</text>
</comment>
<feature type="compositionally biased region" description="Polar residues" evidence="6">
    <location>
        <begin position="340"/>
        <end position="357"/>
    </location>
</feature>
<dbReference type="AlphaFoldDB" id="A0A2W2B8L6"/>
<dbReference type="Gene3D" id="3.50.50.60">
    <property type="entry name" value="FAD/NAD(P)-binding domain"/>
    <property type="match status" value="1"/>
</dbReference>
<dbReference type="InterPro" id="IPR039650">
    <property type="entry name" value="HdrA-like"/>
</dbReference>
<dbReference type="GO" id="GO:0046872">
    <property type="term" value="F:metal ion binding"/>
    <property type="evidence" value="ECO:0007669"/>
    <property type="project" value="UniProtKB-KW"/>
</dbReference>
<accession>A0A2W2B8L6</accession>
<dbReference type="GO" id="GO:0051539">
    <property type="term" value="F:4 iron, 4 sulfur cluster binding"/>
    <property type="evidence" value="ECO:0007669"/>
    <property type="project" value="UniProtKB-KW"/>
</dbReference>
<evidence type="ECO:0000313" key="8">
    <source>
        <dbReference type="Proteomes" id="UP000248764"/>
    </source>
</evidence>
<keyword evidence="8" id="KW-1185">Reference proteome</keyword>
<dbReference type="SUPFAM" id="SSF51905">
    <property type="entry name" value="FAD/NAD(P)-binding domain"/>
    <property type="match status" value="1"/>
</dbReference>
<dbReference type="PANTHER" id="PTHR43498">
    <property type="entry name" value="FERREDOXIN:COB-COM HETERODISULFIDE REDUCTASE SUBUNIT A"/>
    <property type="match status" value="1"/>
</dbReference>
<evidence type="ECO:0000256" key="5">
    <source>
        <dbReference type="ARBA" id="ARBA00023014"/>
    </source>
</evidence>
<evidence type="ECO:0000256" key="2">
    <source>
        <dbReference type="ARBA" id="ARBA00022723"/>
    </source>
</evidence>
<dbReference type="PANTHER" id="PTHR43498:SF1">
    <property type="entry name" value="COB--COM HETERODISULFIDE REDUCTASE IRON-SULFUR SUBUNIT A"/>
    <property type="match status" value="1"/>
</dbReference>
<protein>
    <recommendedName>
        <fullName evidence="9">FAD-dependent oxidoreductase</fullName>
    </recommendedName>
</protein>